<evidence type="ECO:0000313" key="1">
    <source>
        <dbReference type="EMBL" id="GAH55807.1"/>
    </source>
</evidence>
<accession>X1GF12</accession>
<name>X1GF12_9ZZZZ</name>
<gene>
    <name evidence="1" type="ORF">S03H2_26908</name>
</gene>
<comment type="caution">
    <text evidence="1">The sequence shown here is derived from an EMBL/GenBank/DDBJ whole genome shotgun (WGS) entry which is preliminary data.</text>
</comment>
<reference evidence="1" key="1">
    <citation type="journal article" date="2014" name="Front. Microbiol.">
        <title>High frequency of phylogenetically diverse reductive dehalogenase-homologous genes in deep subseafloor sedimentary metagenomes.</title>
        <authorList>
            <person name="Kawai M."/>
            <person name="Futagami T."/>
            <person name="Toyoda A."/>
            <person name="Takaki Y."/>
            <person name="Nishi S."/>
            <person name="Hori S."/>
            <person name="Arai W."/>
            <person name="Tsubouchi T."/>
            <person name="Morono Y."/>
            <person name="Uchiyama I."/>
            <person name="Ito T."/>
            <person name="Fujiyama A."/>
            <person name="Inagaki F."/>
            <person name="Takami H."/>
        </authorList>
    </citation>
    <scope>NUCLEOTIDE SEQUENCE</scope>
    <source>
        <strain evidence="1">Expedition CK06-06</strain>
    </source>
</reference>
<protein>
    <submittedName>
        <fullName evidence="1">Uncharacterized protein</fullName>
    </submittedName>
</protein>
<feature type="non-terminal residue" evidence="1">
    <location>
        <position position="1"/>
    </location>
</feature>
<organism evidence="1">
    <name type="scientific">marine sediment metagenome</name>
    <dbReference type="NCBI Taxonomy" id="412755"/>
    <lineage>
        <taxon>unclassified sequences</taxon>
        <taxon>metagenomes</taxon>
        <taxon>ecological metagenomes</taxon>
    </lineage>
</organism>
<sequence length="47" mass="5529">QYKEALKYIDEALAERQRGEFIVLRKVKRKHQAADAARSALSREQRT</sequence>
<dbReference type="EMBL" id="BARU01015831">
    <property type="protein sequence ID" value="GAH55807.1"/>
    <property type="molecule type" value="Genomic_DNA"/>
</dbReference>
<proteinExistence type="predicted"/>
<dbReference type="AlphaFoldDB" id="X1GF12"/>
<dbReference type="Gene3D" id="1.10.287.3240">
    <property type="match status" value="1"/>
</dbReference>